<dbReference type="OrthoDB" id="4018688at2759"/>
<keyword evidence="2" id="KW-0479">Metal-binding</keyword>
<dbReference type="Gene3D" id="3.40.1210.10">
    <property type="entry name" value="Survival protein SurE-like phosphatase/nucleotidase"/>
    <property type="match status" value="1"/>
</dbReference>
<dbReference type="InterPro" id="IPR030048">
    <property type="entry name" value="SurE"/>
</dbReference>
<proteinExistence type="inferred from homology"/>
<comment type="similarity">
    <text evidence="1">Belongs to the SurE nucleotidase family.</text>
</comment>
<name>A0A167EEA9_METRR</name>
<comment type="caution">
    <text evidence="7">The sequence shown here is derived from an EMBL/GenBank/DDBJ whole genome shotgun (WGS) entry which is preliminary data.</text>
</comment>
<keyword evidence="8" id="KW-1185">Reference proteome</keyword>
<evidence type="ECO:0000313" key="7">
    <source>
        <dbReference type="EMBL" id="OAA43774.1"/>
    </source>
</evidence>
<dbReference type="Pfam" id="PF01975">
    <property type="entry name" value="SurE"/>
    <property type="match status" value="1"/>
</dbReference>
<sequence>MRSLTRLVAILAAFAFPLGDSIRILQTNDDGWVEGNIRVLNDALIAMGHQVVLSGPAENKSGAGSRQEDPKPRKKPCMYDSCPANSGATGSNATRPDLNWVNSYPVTSARYGVETFGPKVWNGEKPELVVAGPNVGPNYWLVNLISGTVGAAAYAAHEAGIPAIAFSGANTKSYSWNTPASLESAVFADIAANITQTIIDAGKPYLPKGVYLNVNMPRVAAGGRCSKASDVKYILSRITMGLLSDPDVDWCVFGVDKCWPCERQDVDRCDVAAGCVGQVEASAELLLKRVRVRVPWREVEPSEDARGCARMREDARGCARGYWRREFVDIDIVGK</sequence>
<dbReference type="PANTHER" id="PTHR30457:SF0">
    <property type="entry name" value="PHOSPHATASE, PUTATIVE (AFU_ORTHOLOGUE AFUA_4G01070)-RELATED"/>
    <property type="match status" value="1"/>
</dbReference>
<feature type="compositionally biased region" description="Polar residues" evidence="4">
    <location>
        <begin position="83"/>
        <end position="93"/>
    </location>
</feature>
<dbReference type="EMBL" id="AZHC01000011">
    <property type="protein sequence ID" value="OAA43774.1"/>
    <property type="molecule type" value="Genomic_DNA"/>
</dbReference>
<dbReference type="GO" id="GO:0008252">
    <property type="term" value="F:nucleotidase activity"/>
    <property type="evidence" value="ECO:0007669"/>
    <property type="project" value="InterPro"/>
</dbReference>
<feature type="signal peptide" evidence="5">
    <location>
        <begin position="1"/>
        <end position="21"/>
    </location>
</feature>
<evidence type="ECO:0000256" key="2">
    <source>
        <dbReference type="ARBA" id="ARBA00022723"/>
    </source>
</evidence>
<dbReference type="GO" id="GO:0046872">
    <property type="term" value="F:metal ion binding"/>
    <property type="evidence" value="ECO:0007669"/>
    <property type="project" value="UniProtKB-KW"/>
</dbReference>
<feature type="domain" description="Survival protein SurE-like phosphatase/nucleotidase" evidence="6">
    <location>
        <begin position="24"/>
        <end position="220"/>
    </location>
</feature>
<accession>A0A167EEA9</accession>
<evidence type="ECO:0000313" key="8">
    <source>
        <dbReference type="Proteomes" id="UP000243498"/>
    </source>
</evidence>
<reference evidence="7 8" key="1">
    <citation type="journal article" date="2016" name="Genome Biol. Evol.">
        <title>Divergent and convergent evolution of fungal pathogenicity.</title>
        <authorList>
            <person name="Shang Y."/>
            <person name="Xiao G."/>
            <person name="Zheng P."/>
            <person name="Cen K."/>
            <person name="Zhan S."/>
            <person name="Wang C."/>
        </authorList>
    </citation>
    <scope>NUCLEOTIDE SEQUENCE [LARGE SCALE GENOMIC DNA]</scope>
    <source>
        <strain evidence="7 8">RCEF 4871</strain>
    </source>
</reference>
<dbReference type="InterPro" id="IPR036523">
    <property type="entry name" value="SurE-like_sf"/>
</dbReference>
<organism evidence="7 8">
    <name type="scientific">Metarhizium rileyi (strain RCEF 4871)</name>
    <name type="common">Nomuraea rileyi</name>
    <dbReference type="NCBI Taxonomy" id="1649241"/>
    <lineage>
        <taxon>Eukaryota</taxon>
        <taxon>Fungi</taxon>
        <taxon>Dikarya</taxon>
        <taxon>Ascomycota</taxon>
        <taxon>Pezizomycotina</taxon>
        <taxon>Sordariomycetes</taxon>
        <taxon>Hypocreomycetidae</taxon>
        <taxon>Hypocreales</taxon>
        <taxon>Clavicipitaceae</taxon>
        <taxon>Metarhizium</taxon>
    </lineage>
</organism>
<feature type="chain" id="PRO_5007885727" evidence="5">
    <location>
        <begin position="22"/>
        <end position="335"/>
    </location>
</feature>
<evidence type="ECO:0000256" key="5">
    <source>
        <dbReference type="SAM" id="SignalP"/>
    </source>
</evidence>
<protein>
    <submittedName>
        <fullName evidence="7">Acid phosphatase</fullName>
    </submittedName>
</protein>
<evidence type="ECO:0000259" key="6">
    <source>
        <dbReference type="Pfam" id="PF01975"/>
    </source>
</evidence>
<evidence type="ECO:0000256" key="1">
    <source>
        <dbReference type="ARBA" id="ARBA00011062"/>
    </source>
</evidence>
<dbReference type="InterPro" id="IPR002828">
    <property type="entry name" value="SurE-like_Pase/nucleotidase"/>
</dbReference>
<keyword evidence="5" id="KW-0732">Signal</keyword>
<feature type="region of interest" description="Disordered" evidence="4">
    <location>
        <begin position="56"/>
        <end position="93"/>
    </location>
</feature>
<dbReference type="AlphaFoldDB" id="A0A167EEA9"/>
<dbReference type="OMA" id="RTTACQY"/>
<keyword evidence="3" id="KW-0378">Hydrolase</keyword>
<dbReference type="STRING" id="1081105.A0A167EEA9"/>
<dbReference type="Proteomes" id="UP000243498">
    <property type="component" value="Unassembled WGS sequence"/>
</dbReference>
<gene>
    <name evidence="7" type="ORF">NOR_04349</name>
</gene>
<evidence type="ECO:0000256" key="3">
    <source>
        <dbReference type="ARBA" id="ARBA00022801"/>
    </source>
</evidence>
<evidence type="ECO:0000256" key="4">
    <source>
        <dbReference type="SAM" id="MobiDB-lite"/>
    </source>
</evidence>
<dbReference type="PANTHER" id="PTHR30457">
    <property type="entry name" value="5'-NUCLEOTIDASE SURE"/>
    <property type="match status" value="1"/>
</dbReference>
<dbReference type="SUPFAM" id="SSF64167">
    <property type="entry name" value="SurE-like"/>
    <property type="match status" value="1"/>
</dbReference>